<evidence type="ECO:0000313" key="12">
    <source>
        <dbReference type="EMBL" id="MXO57300.1"/>
    </source>
</evidence>
<dbReference type="Gene3D" id="3.30.420.40">
    <property type="match status" value="1"/>
</dbReference>
<name>A0A6I4SQ60_9SPHN</name>
<gene>
    <name evidence="12" type="primary">hypF</name>
    <name evidence="12" type="ORF">GRI36_10440</name>
</gene>
<feature type="domain" description="YrdC-like" evidence="11">
    <location>
        <begin position="212"/>
        <end position="399"/>
    </location>
</feature>
<dbReference type="Pfam" id="PF17788">
    <property type="entry name" value="HypF_C"/>
    <property type="match status" value="1"/>
</dbReference>
<dbReference type="NCBIfam" id="TIGR00143">
    <property type="entry name" value="hypF"/>
    <property type="match status" value="1"/>
</dbReference>
<dbReference type="Pfam" id="PF00708">
    <property type="entry name" value="Acylphosphatase"/>
    <property type="match status" value="1"/>
</dbReference>
<feature type="active site" evidence="9">
    <location>
        <position position="48"/>
    </location>
</feature>
<organism evidence="12 13">
    <name type="scientific">Pontixanthobacter gangjinensis</name>
    <dbReference type="NCBI Taxonomy" id="1028742"/>
    <lineage>
        <taxon>Bacteria</taxon>
        <taxon>Pseudomonadati</taxon>
        <taxon>Pseudomonadota</taxon>
        <taxon>Alphaproteobacteria</taxon>
        <taxon>Sphingomonadales</taxon>
        <taxon>Erythrobacteraceae</taxon>
        <taxon>Pontixanthobacter</taxon>
    </lineage>
</organism>
<comment type="function">
    <text evidence="8">Involved in the maturation of [NiFe] hydrogenases. Along with HypE, it catalyzes the synthesis of the CN ligands of the active site iron of [NiFe]-hydrogenases. HypF functions as a carbamoyl transferase using carbamoylphosphate as a substrate and transferring the carboxamido moiety in an ATP-dependent reaction to the thiolate of the C-terminal cysteine of HypE yielding a protein-S-carboxamide.</text>
</comment>
<dbReference type="GO" id="GO:0003725">
    <property type="term" value="F:double-stranded RNA binding"/>
    <property type="evidence" value="ECO:0007669"/>
    <property type="project" value="InterPro"/>
</dbReference>
<dbReference type="GO" id="GO:0051604">
    <property type="term" value="P:protein maturation"/>
    <property type="evidence" value="ECO:0007669"/>
    <property type="project" value="TreeGrafter"/>
</dbReference>
<comment type="caution">
    <text evidence="12">The sequence shown here is derived from an EMBL/GenBank/DDBJ whole genome shotgun (WGS) entry which is preliminary data.</text>
</comment>
<keyword evidence="4" id="KW-0479">Metal-binding</keyword>
<evidence type="ECO:0000256" key="6">
    <source>
        <dbReference type="ARBA" id="ARBA00022833"/>
    </source>
</evidence>
<keyword evidence="5" id="KW-0863">Zinc-finger</keyword>
<dbReference type="Proteomes" id="UP000468943">
    <property type="component" value="Unassembled WGS sequence"/>
</dbReference>
<evidence type="ECO:0000256" key="8">
    <source>
        <dbReference type="PIRNR" id="PIRNR006256"/>
    </source>
</evidence>
<dbReference type="Pfam" id="PF22521">
    <property type="entry name" value="HypF_C_2"/>
    <property type="match status" value="1"/>
</dbReference>
<dbReference type="InterPro" id="IPR001792">
    <property type="entry name" value="Acylphosphatase-like_dom"/>
</dbReference>
<dbReference type="InterPro" id="IPR036046">
    <property type="entry name" value="Acylphosphatase-like_dom_sf"/>
</dbReference>
<keyword evidence="6" id="KW-0862">Zinc</keyword>
<keyword evidence="12" id="KW-0808">Transferase</keyword>
<dbReference type="EMBL" id="WTYS01000001">
    <property type="protein sequence ID" value="MXO57300.1"/>
    <property type="molecule type" value="Genomic_DNA"/>
</dbReference>
<keyword evidence="9" id="KW-0378">Hydrolase</keyword>
<dbReference type="InterPro" id="IPR055128">
    <property type="entry name" value="HypF_C_2"/>
</dbReference>
<feature type="domain" description="Acylphosphatase-like" evidence="10">
    <location>
        <begin position="15"/>
        <end position="101"/>
    </location>
</feature>
<evidence type="ECO:0000256" key="2">
    <source>
        <dbReference type="ARBA" id="ARBA00008097"/>
    </source>
</evidence>
<dbReference type="OrthoDB" id="9808093at2"/>
<dbReference type="RefSeq" id="WP_160598404.1">
    <property type="nucleotide sequence ID" value="NZ_WTYS01000001.1"/>
</dbReference>
<evidence type="ECO:0000256" key="3">
    <source>
        <dbReference type="ARBA" id="ARBA00022598"/>
    </source>
</evidence>
<dbReference type="Gene3D" id="3.30.420.360">
    <property type="match status" value="1"/>
</dbReference>
<dbReference type="PIRSF" id="PIRSF006256">
    <property type="entry name" value="CMPcnvr_hdrg_mat"/>
    <property type="match status" value="1"/>
</dbReference>
<evidence type="ECO:0000259" key="11">
    <source>
        <dbReference type="PROSITE" id="PS51163"/>
    </source>
</evidence>
<dbReference type="InterPro" id="IPR004421">
    <property type="entry name" value="Carbamoyltransferase_HypF"/>
</dbReference>
<dbReference type="EC" id="6.2.-.-" evidence="8"/>
<dbReference type="Pfam" id="PF07503">
    <property type="entry name" value="zf-HYPF"/>
    <property type="match status" value="2"/>
</dbReference>
<dbReference type="InterPro" id="IPR051060">
    <property type="entry name" value="Carbamoyltrans_HypF-like"/>
</dbReference>
<dbReference type="GO" id="GO:0016743">
    <property type="term" value="F:carboxyl- or carbamoyltransferase activity"/>
    <property type="evidence" value="ECO:0007669"/>
    <property type="project" value="UniProtKB-UniRule"/>
</dbReference>
<keyword evidence="3" id="KW-0436">Ligase</keyword>
<accession>A0A6I4SQ60</accession>
<keyword evidence="13" id="KW-1185">Reference proteome</keyword>
<dbReference type="SUPFAM" id="SSF55821">
    <property type="entry name" value="YrdC/RibB"/>
    <property type="match status" value="1"/>
</dbReference>
<dbReference type="Pfam" id="PF01300">
    <property type="entry name" value="Sua5_yciO_yrdC"/>
    <property type="match status" value="1"/>
</dbReference>
<dbReference type="SUPFAM" id="SSF54975">
    <property type="entry name" value="Acylphosphatase/BLUF domain-like"/>
    <property type="match status" value="1"/>
</dbReference>
<dbReference type="PROSITE" id="PS51160">
    <property type="entry name" value="ACYLPHOSPHATASE_3"/>
    <property type="match status" value="1"/>
</dbReference>
<dbReference type="InterPro" id="IPR017968">
    <property type="entry name" value="Acylphosphatase_CS"/>
</dbReference>
<reference evidence="12 13" key="1">
    <citation type="submission" date="2019-12" db="EMBL/GenBank/DDBJ databases">
        <title>Genomic-based taxomic classification of the family Erythrobacteraceae.</title>
        <authorList>
            <person name="Xu L."/>
        </authorList>
    </citation>
    <scope>NUCLEOTIDE SEQUENCE [LARGE SCALE GENOMIC DNA]</scope>
    <source>
        <strain evidence="12 13">JCM 17802</strain>
    </source>
</reference>
<comment type="catalytic activity">
    <reaction evidence="9">
        <text>an acyl phosphate + H2O = a carboxylate + phosphate + H(+)</text>
        <dbReference type="Rhea" id="RHEA:14965"/>
        <dbReference type="ChEBI" id="CHEBI:15377"/>
        <dbReference type="ChEBI" id="CHEBI:15378"/>
        <dbReference type="ChEBI" id="CHEBI:29067"/>
        <dbReference type="ChEBI" id="CHEBI:43474"/>
        <dbReference type="ChEBI" id="CHEBI:59918"/>
        <dbReference type="EC" id="3.6.1.7"/>
    </reaction>
</comment>
<dbReference type="PANTHER" id="PTHR42959:SF1">
    <property type="entry name" value="CARBAMOYLTRANSFERASE HYPF"/>
    <property type="match status" value="1"/>
</dbReference>
<evidence type="ECO:0000256" key="7">
    <source>
        <dbReference type="ARBA" id="ARBA00048220"/>
    </source>
</evidence>
<comment type="pathway">
    <text evidence="1 8">Protein modification; [NiFe] hydrogenase maturation.</text>
</comment>
<sequence length="772" mass="82561">MLHHPRPDILSPISRLALTISGCVQGVGFRPFVYRLANDEGLAGWVRNTLGGVAIEVEGEYRAIERFVARLNAEAIAPAVIETVATRELDPRGAAGFHCLASVAGDEACGPILPDLVVCDACQAEICDSGNRRYRYPFTSCMHCGPRYSIIEGLPYDRERTVMRHFPMCSTCASEYSDPDSRRFHAETNACPKCGPQLALLDMEGSITDSPSEAFDKAVTAIRQGSIVAIKGLGGFQLLVDARCVEAVATLRARKRRPAKPFAVMVSALEHVREIAEVTRAEEALLRSAVGPIVLIKRLRHGQVDLAENIAPENPLIGVMLPTTPLHHILLQALGFPIVCTSGNGTSEPLAADDEEALARLSGIADLILTHDRPILNRVDDSIVRVIDGGNAILRCARGHAPVVLKGNVKNLPVVALGGHLKNSLALGVGEKIVLGPHIGDLDSAETRILFDCSVERFGNLHGVKPCRIAYDGHSGYYSTAFAEAAGGPAQKVQHHLAHVLAAMAEHGLTGPVLGMAWDGSGDGGDGTIWGGEFLLVDDSRWRRIAHIRNFPLPGGDSAIREPRRAAIGALSQCYGDALWKREDIPAVASFSHSERAILRTAMTRKINAPLTSSMGRLFDIVASVLGLRQIVSFEGEAALAVEFAAGCLRNPTALPAPILSQMNGSEQIDWRPMLETLCESALQGVSTDELAGGFHVWLSKAACLVARRAGISKVVLTGGCFQNALLCGLVAKDLREAGFEPFMHRKIPCNDGGLAVGQAAFAASPLTQEEG</sequence>
<evidence type="ECO:0000256" key="9">
    <source>
        <dbReference type="PROSITE-ProRule" id="PRU00520"/>
    </source>
</evidence>
<dbReference type="InterPro" id="IPR041440">
    <property type="entry name" value="HypF_C"/>
</dbReference>
<evidence type="ECO:0000256" key="4">
    <source>
        <dbReference type="ARBA" id="ARBA00022723"/>
    </source>
</evidence>
<proteinExistence type="inferred from homology"/>
<evidence type="ECO:0000256" key="1">
    <source>
        <dbReference type="ARBA" id="ARBA00004711"/>
    </source>
</evidence>
<dbReference type="Gene3D" id="3.30.110.120">
    <property type="match status" value="1"/>
</dbReference>
<feature type="active site" evidence="9">
    <location>
        <position position="30"/>
    </location>
</feature>
<comment type="catalytic activity">
    <reaction evidence="7 8">
        <text>C-terminal L-cysteinyl-[HypE protein] + carbamoyl phosphate + ATP + H2O = C-terminal S-carboxamide-L-cysteinyl-[HypE protein] + AMP + phosphate + diphosphate + H(+)</text>
        <dbReference type="Rhea" id="RHEA:55636"/>
        <dbReference type="Rhea" id="RHEA-COMP:14247"/>
        <dbReference type="Rhea" id="RHEA-COMP:14392"/>
        <dbReference type="ChEBI" id="CHEBI:15377"/>
        <dbReference type="ChEBI" id="CHEBI:15378"/>
        <dbReference type="ChEBI" id="CHEBI:30616"/>
        <dbReference type="ChEBI" id="CHEBI:33019"/>
        <dbReference type="ChEBI" id="CHEBI:43474"/>
        <dbReference type="ChEBI" id="CHEBI:58228"/>
        <dbReference type="ChEBI" id="CHEBI:76913"/>
        <dbReference type="ChEBI" id="CHEBI:139126"/>
        <dbReference type="ChEBI" id="CHEBI:456215"/>
    </reaction>
</comment>
<dbReference type="PANTHER" id="PTHR42959">
    <property type="entry name" value="CARBAMOYLTRANSFERASE"/>
    <property type="match status" value="1"/>
</dbReference>
<dbReference type="GO" id="GO:0008270">
    <property type="term" value="F:zinc ion binding"/>
    <property type="evidence" value="ECO:0007669"/>
    <property type="project" value="UniProtKB-KW"/>
</dbReference>
<dbReference type="GO" id="GO:0016874">
    <property type="term" value="F:ligase activity"/>
    <property type="evidence" value="ECO:0007669"/>
    <property type="project" value="UniProtKB-UniRule"/>
</dbReference>
<dbReference type="AlphaFoldDB" id="A0A6I4SQ60"/>
<dbReference type="PROSITE" id="PS51163">
    <property type="entry name" value="YRDC"/>
    <property type="match status" value="1"/>
</dbReference>
<protein>
    <recommendedName>
        <fullName evidence="8">Carbamoyltransferase HypF</fullName>
        <ecNumber evidence="8">6.2.-.-</ecNumber>
    </recommendedName>
</protein>
<dbReference type="InterPro" id="IPR011125">
    <property type="entry name" value="Znf_HypF"/>
</dbReference>
<comment type="similarity">
    <text evidence="2 8">Belongs to the carbamoyltransferase HypF family.</text>
</comment>
<dbReference type="Gene3D" id="3.90.870.50">
    <property type="match status" value="1"/>
</dbReference>
<evidence type="ECO:0000256" key="5">
    <source>
        <dbReference type="ARBA" id="ARBA00022771"/>
    </source>
</evidence>
<evidence type="ECO:0000313" key="13">
    <source>
        <dbReference type="Proteomes" id="UP000468943"/>
    </source>
</evidence>
<dbReference type="PROSITE" id="PS00150">
    <property type="entry name" value="ACYLPHOSPHATASE_1"/>
    <property type="match status" value="1"/>
</dbReference>
<dbReference type="UniPathway" id="UPA00335"/>
<dbReference type="InterPro" id="IPR006070">
    <property type="entry name" value="Sua5-like_dom"/>
</dbReference>
<evidence type="ECO:0000259" key="10">
    <source>
        <dbReference type="PROSITE" id="PS51160"/>
    </source>
</evidence>
<dbReference type="GO" id="GO:0003998">
    <property type="term" value="F:acylphosphatase activity"/>
    <property type="evidence" value="ECO:0007669"/>
    <property type="project" value="UniProtKB-EC"/>
</dbReference>
<dbReference type="InterPro" id="IPR017945">
    <property type="entry name" value="DHBP_synth_RibB-like_a/b_dom"/>
</dbReference>